<evidence type="ECO:0000313" key="3">
    <source>
        <dbReference type="Proteomes" id="UP000279911"/>
    </source>
</evidence>
<proteinExistence type="predicted"/>
<feature type="domain" description="N-acetyltransferase" evidence="1">
    <location>
        <begin position="83"/>
        <end position="228"/>
    </location>
</feature>
<comment type="caution">
    <text evidence="2">The sequence shown here is derived from an EMBL/GenBank/DDBJ whole genome shotgun (WGS) entry which is preliminary data.</text>
</comment>
<sequence length="228" mass="26685">MRKLQWDSDFWGVNVYHLNNIETLDLKQLNNQCYLVQALVNVRDISFIGELEDKGFGFKESKITLFKKNKRKIIKIPHNFKVLSLSDLEPYEHIFFELYGVYTRYNIFPSDKVNKFYYTWLINSIRGQMDDQCIGYFIDDELAGFITYKRNDSHLIIGLLGVLPNFRGRGISQLLLNYVDNVAFKSGLDGIKVSTQGTNIIALNAYIRNGYTINSIDHWYYLTKGEFR</sequence>
<accession>A0A427TRG4</accession>
<dbReference type="Proteomes" id="UP000279911">
    <property type="component" value="Unassembled WGS sequence"/>
</dbReference>
<dbReference type="InterPro" id="IPR016181">
    <property type="entry name" value="Acyl_CoA_acyltransferase"/>
</dbReference>
<dbReference type="Gene3D" id="3.40.630.30">
    <property type="match status" value="1"/>
</dbReference>
<dbReference type="InterPro" id="IPR000182">
    <property type="entry name" value="GNAT_dom"/>
</dbReference>
<organism evidence="2 3">
    <name type="scientific">Mesobacillus subterraneus</name>
    <dbReference type="NCBI Taxonomy" id="285983"/>
    <lineage>
        <taxon>Bacteria</taxon>
        <taxon>Bacillati</taxon>
        <taxon>Bacillota</taxon>
        <taxon>Bacilli</taxon>
        <taxon>Bacillales</taxon>
        <taxon>Bacillaceae</taxon>
        <taxon>Mesobacillus</taxon>
    </lineage>
</organism>
<keyword evidence="2" id="KW-0808">Transferase</keyword>
<dbReference type="GO" id="GO:0016747">
    <property type="term" value="F:acyltransferase activity, transferring groups other than amino-acyl groups"/>
    <property type="evidence" value="ECO:0007669"/>
    <property type="project" value="InterPro"/>
</dbReference>
<dbReference type="RefSeq" id="WP_125479950.1">
    <property type="nucleotide sequence ID" value="NZ_RSFW01000013.1"/>
</dbReference>
<dbReference type="CDD" id="cd04301">
    <property type="entry name" value="NAT_SF"/>
    <property type="match status" value="1"/>
</dbReference>
<dbReference type="SUPFAM" id="SSF55729">
    <property type="entry name" value="Acyl-CoA N-acyltransferases (Nat)"/>
    <property type="match status" value="1"/>
</dbReference>
<dbReference type="OrthoDB" id="46888at2"/>
<protein>
    <submittedName>
        <fullName evidence="2">GNAT family N-acetyltransferase</fullName>
    </submittedName>
</protein>
<reference evidence="3" key="1">
    <citation type="submission" date="2018-12" db="EMBL/GenBank/DDBJ databases">
        <title>Bacillus chawlae sp. nov., Bacillus glennii sp. nov., and Bacillus saganii sp. nov. Isolated from the Vehicle Assembly Building at Kennedy Space Center where the Viking Spacecraft were Assembled.</title>
        <authorList>
            <person name="Seuylemezian A."/>
            <person name="Vaishampayan P."/>
        </authorList>
    </citation>
    <scope>NUCLEOTIDE SEQUENCE [LARGE SCALE GENOMIC DNA]</scope>
    <source>
        <strain evidence="3">DSM 13966</strain>
    </source>
</reference>
<dbReference type="PROSITE" id="PS51186">
    <property type="entry name" value="GNAT"/>
    <property type="match status" value="1"/>
</dbReference>
<name>A0A427TRG4_9BACI</name>
<dbReference type="Pfam" id="PF00583">
    <property type="entry name" value="Acetyltransf_1"/>
    <property type="match status" value="1"/>
</dbReference>
<dbReference type="AlphaFoldDB" id="A0A427TRG4"/>
<dbReference type="EMBL" id="RSFW01000013">
    <property type="protein sequence ID" value="RSD26959.1"/>
    <property type="molecule type" value="Genomic_DNA"/>
</dbReference>
<evidence type="ECO:0000313" key="2">
    <source>
        <dbReference type="EMBL" id="RSD26959.1"/>
    </source>
</evidence>
<gene>
    <name evidence="2" type="ORF">EJA10_10435</name>
</gene>
<evidence type="ECO:0000259" key="1">
    <source>
        <dbReference type="PROSITE" id="PS51186"/>
    </source>
</evidence>